<evidence type="ECO:0000313" key="8">
    <source>
        <dbReference type="Proteomes" id="UP000002899"/>
    </source>
</evidence>
<dbReference type="GO" id="GO:0043161">
    <property type="term" value="P:proteasome-mediated ubiquitin-dependent protein catabolic process"/>
    <property type="evidence" value="ECO:0007669"/>
    <property type="project" value="TreeGrafter"/>
</dbReference>
<dbReference type="GO" id="GO:0005634">
    <property type="term" value="C:nucleus"/>
    <property type="evidence" value="ECO:0007669"/>
    <property type="project" value="TreeGrafter"/>
</dbReference>
<dbReference type="RefSeq" id="XP_021338201.1">
    <property type="nucleotide sequence ID" value="XM_021481574.1"/>
</dbReference>
<dbReference type="EMBL" id="FO082872">
    <property type="protein sequence ID" value="SJK86002.1"/>
    <property type="molecule type" value="Genomic_DNA"/>
</dbReference>
<dbReference type="GO" id="GO:0008540">
    <property type="term" value="C:proteasome regulatory particle, base subcomplex"/>
    <property type="evidence" value="ECO:0007669"/>
    <property type="project" value="UniProtKB-UniRule"/>
</dbReference>
<dbReference type="Pfam" id="PF01851">
    <property type="entry name" value="PC_rep"/>
    <property type="match status" value="1"/>
</dbReference>
<dbReference type="Gene3D" id="1.25.10.10">
    <property type="entry name" value="Leucine-rich Repeat Variant"/>
    <property type="match status" value="1"/>
</dbReference>
<reference evidence="7 8" key="1">
    <citation type="journal article" date="2012" name="Nucleic Acids Res.">
        <title>Sequencing of the smallest Apicomplexan genome from the human pathogen Babesia microti.</title>
        <authorList>
            <person name="Cornillot E."/>
            <person name="Hadj-Kaddour K."/>
            <person name="Dassouli A."/>
            <person name="Noel B."/>
            <person name="Ranwez V."/>
            <person name="Vacherie B."/>
            <person name="Augagneur Y."/>
            <person name="Bres V."/>
            <person name="Duclos A."/>
            <person name="Randazzo S."/>
            <person name="Carcy B."/>
            <person name="Debierre-Grockiego F."/>
            <person name="Delbecq S."/>
            <person name="Moubri-Menage K."/>
            <person name="Shams-Eldin H."/>
            <person name="Usmani-Brown S."/>
            <person name="Bringaud F."/>
            <person name="Wincker P."/>
            <person name="Vivares C.P."/>
            <person name="Schwarz R.T."/>
            <person name="Schetters T.P."/>
            <person name="Krause P.J."/>
            <person name="Gorenflot A."/>
            <person name="Berry V."/>
            <person name="Barbe V."/>
            <person name="Ben Mamoun C."/>
        </authorList>
    </citation>
    <scope>NUCLEOTIDE SEQUENCE [LARGE SCALE GENOMIC DNA]</scope>
    <source>
        <strain evidence="7 8">RI</strain>
    </source>
</reference>
<dbReference type="InterPro" id="IPR011989">
    <property type="entry name" value="ARM-like"/>
</dbReference>
<dbReference type="GeneID" id="24424276"/>
<dbReference type="Pfam" id="PF21505">
    <property type="entry name" value="RPN2_N"/>
    <property type="match status" value="1"/>
</dbReference>
<sequence>MLGVAEMLKEPQVELVIEGLERLNRSISTSWPLASQYLQDICRLEKDSNFPARQMASLVASKIYLILQDYPMAVKYALAAGNLFDSNERSLYSDTITGKCIDEYTTARKSNCDAHGGAKIEIDPRLEKFVENVIDQCVSNNNYNHALGIAIEARRADKIEEIVKKDHALEYCFESIKMITNKKFCISLYQILAHEYSKNLSPQNYKQYILCLYNLGDSKGVASLLVKLLSTACDEYNISENDLIAYQLAFDLVDIGDQKFLKSLLQELDSFDHLKFKSILSGTVTTQIYLQFLHRTNNTDLLQLEELKQNVEYRNSILHNAMITTQALAQAGTASDIFIRNNIEWMGKAKNWAKFSATASIGVIHKGFTTENQKILGAYLPNGSDTQPYSEGGALFALGLIHANHYNESAKQLLLGQLNITGADESNHHGACLGLGLVCLGTCDMDIYQVFKSILFTDAAVTGQAAAISIGLLMIGSGLEDVSDDLLEYAHDTQHDKIIEGCAIALALVHYRREEFADAYITKLCEDKDDIIRMGGMYMIGLAYCSTSISFAVNKLLHHAVSDVSDNVRRSAVICLAFVLSNSQKRLPEMVRLLSHSYNPHVRYGAALALGMGCPASANPDALKILNHLATDNTDFVRQGAFIGLGLLMQQAPGEDAASTRSMLKNIISDKHQDVMARFGALIGMGLLEAGGRNVMASMYTSQNNLRQEAVAGFCLFSQYWNWYPMIHFISLAFQPTAFIGVNSNFQIPVDYTFECRAAKESFSYPAPCIKSTSDNDKETVTAVLSVAKKNWRSNLFTRHTIGNDEIADSMEADKELDAVSVTSDLKSIKAEISSIAATMGDIASVSDACDSIASQDIRIDTHPIKKCTGDKNLTILENPCRMLPSQSQSITHVPDRYYPIFSQRTSGIVLLIDFRPSEPPNVVDTRTIITADSTEHAVEQEAQPFQPFEWTPQ</sequence>
<dbReference type="GO" id="GO:0030234">
    <property type="term" value="F:enzyme regulator activity"/>
    <property type="evidence" value="ECO:0007669"/>
    <property type="project" value="UniProtKB-UniRule"/>
</dbReference>
<feature type="domain" description="26S proteasome non-ATPase regulatory subunit 1/RPN2 N-terminal" evidence="6">
    <location>
        <begin position="6"/>
        <end position="297"/>
    </location>
</feature>
<dbReference type="PANTHER" id="PTHR10943:SF2">
    <property type="entry name" value="26S PROTEASOME NON-ATPASE REGULATORY SUBUNIT 1"/>
    <property type="match status" value="1"/>
</dbReference>
<proteinExistence type="inferred from homology"/>
<dbReference type="Proteomes" id="UP000002899">
    <property type="component" value="Chromosome II"/>
</dbReference>
<evidence type="ECO:0000256" key="4">
    <source>
        <dbReference type="PIRNR" id="PIRNR015947"/>
    </source>
</evidence>
<dbReference type="InterPro" id="IPR016642">
    <property type="entry name" value="26S_Psome_Rpn2"/>
</dbReference>
<dbReference type="AlphaFoldDB" id="A0A1R4AAH5"/>
<evidence type="ECO:0000256" key="3">
    <source>
        <dbReference type="ARBA" id="ARBA00022942"/>
    </source>
</evidence>
<dbReference type="InterPro" id="IPR048570">
    <property type="entry name" value="PSMD1_RPN2_N"/>
</dbReference>
<dbReference type="PANTHER" id="PTHR10943">
    <property type="entry name" value="26S PROTEASOME NON-ATPASE REGULATORY SUBUNIT"/>
    <property type="match status" value="1"/>
</dbReference>
<dbReference type="InterPro" id="IPR040623">
    <property type="entry name" value="RPN2_C"/>
</dbReference>
<evidence type="ECO:0000259" key="5">
    <source>
        <dbReference type="Pfam" id="PF18004"/>
    </source>
</evidence>
<dbReference type="InterPro" id="IPR016024">
    <property type="entry name" value="ARM-type_fold"/>
</dbReference>
<dbReference type="Pfam" id="PF13646">
    <property type="entry name" value="HEAT_2"/>
    <property type="match status" value="1"/>
</dbReference>
<comment type="similarity">
    <text evidence="1 4">Belongs to the proteasome subunit S1 family.</text>
</comment>
<feature type="domain" description="26S proteasome regulatory subunit RPN2 C-terminal" evidence="5">
    <location>
        <begin position="737"/>
        <end position="924"/>
    </location>
</feature>
<dbReference type="GO" id="GO:0042176">
    <property type="term" value="P:regulation of protein catabolic process"/>
    <property type="evidence" value="ECO:0007669"/>
    <property type="project" value="UniProtKB-UniRule"/>
</dbReference>
<dbReference type="VEuPathDB" id="PiroplasmaDB:BMR1_02g02460"/>
<evidence type="ECO:0000259" key="6">
    <source>
        <dbReference type="Pfam" id="PF21505"/>
    </source>
</evidence>
<keyword evidence="8" id="KW-1185">Reference proteome</keyword>
<name>A0A1R4AAH5_BABMR</name>
<reference evidence="7 8" key="2">
    <citation type="journal article" date="2013" name="PLoS ONE">
        <title>Whole genome mapping and re-organization of the nuclear and mitochondrial genomes of Babesia microti isolates.</title>
        <authorList>
            <person name="Cornillot E."/>
            <person name="Dassouli A."/>
            <person name="Garg A."/>
            <person name="Pachikara N."/>
            <person name="Randazzo S."/>
            <person name="Depoix D."/>
            <person name="Carcy B."/>
            <person name="Delbecq S."/>
            <person name="Frutos R."/>
            <person name="Silva J.C."/>
            <person name="Sutton R."/>
            <person name="Krause P.J."/>
            <person name="Mamoun C.B."/>
        </authorList>
    </citation>
    <scope>NUCLEOTIDE SEQUENCE [LARGE SCALE GENOMIC DNA]</scope>
    <source>
        <strain evidence="7 8">RI</strain>
    </source>
</reference>
<accession>A0A1R4AAH5</accession>
<keyword evidence="3 4" id="KW-0647">Proteasome</keyword>
<gene>
    <name evidence="7" type="ORF">BMR1_02g02460</name>
</gene>
<keyword evidence="2" id="KW-0677">Repeat</keyword>
<evidence type="ECO:0000256" key="2">
    <source>
        <dbReference type="ARBA" id="ARBA00022737"/>
    </source>
</evidence>
<organism evidence="7 8">
    <name type="scientific">Babesia microti (strain RI)</name>
    <dbReference type="NCBI Taxonomy" id="1133968"/>
    <lineage>
        <taxon>Eukaryota</taxon>
        <taxon>Sar</taxon>
        <taxon>Alveolata</taxon>
        <taxon>Apicomplexa</taxon>
        <taxon>Aconoidasida</taxon>
        <taxon>Piroplasmida</taxon>
        <taxon>Babesiidae</taxon>
        <taxon>Babesia</taxon>
    </lineage>
</organism>
<dbReference type="KEGG" id="bmic:BMR1_02g02460"/>
<dbReference type="GO" id="GO:0034515">
    <property type="term" value="C:proteasome storage granule"/>
    <property type="evidence" value="ECO:0007669"/>
    <property type="project" value="TreeGrafter"/>
</dbReference>
<dbReference type="SUPFAM" id="SSF48371">
    <property type="entry name" value="ARM repeat"/>
    <property type="match status" value="1"/>
</dbReference>
<evidence type="ECO:0000256" key="1">
    <source>
        <dbReference type="ARBA" id="ARBA00006308"/>
    </source>
</evidence>
<dbReference type="Pfam" id="PF18004">
    <property type="entry name" value="RPN2_C"/>
    <property type="match status" value="1"/>
</dbReference>
<dbReference type="PIRSF" id="PIRSF015947">
    <property type="entry name" value="26S_Psome_Rpn2"/>
    <property type="match status" value="1"/>
</dbReference>
<dbReference type="OrthoDB" id="261572at2759"/>
<protein>
    <submittedName>
        <fullName evidence="7">26S proteasome regulatory subunit N2</fullName>
    </submittedName>
</protein>
<dbReference type="InterPro" id="IPR002015">
    <property type="entry name" value="Proteasome/cyclosome_rpt"/>
</dbReference>
<evidence type="ECO:0000313" key="7">
    <source>
        <dbReference type="EMBL" id="SJK86002.1"/>
    </source>
</evidence>
<reference evidence="7 8" key="3">
    <citation type="journal article" date="2016" name="Sci. Rep.">
        <title>Genome-wide diversity and gene expression profiling of Babesia microti isolates identify polymorphic genes that mediate host-pathogen interactions.</title>
        <authorList>
            <person name="Silva J.C."/>
            <person name="Cornillot E."/>
            <person name="McCracken C."/>
            <person name="Usmani-Brown S."/>
            <person name="Dwivedi A."/>
            <person name="Ifeonu O.O."/>
            <person name="Crabtree J."/>
            <person name="Gotia H.T."/>
            <person name="Virji A.Z."/>
            <person name="Reynes C."/>
            <person name="Colinge J."/>
            <person name="Kumar V."/>
            <person name="Lawres L."/>
            <person name="Pazzi J.E."/>
            <person name="Pablo J.V."/>
            <person name="Hung C."/>
            <person name="Brancato J."/>
            <person name="Kumari P."/>
            <person name="Orvis J."/>
            <person name="Tretina K."/>
            <person name="Chibucos M."/>
            <person name="Ott S."/>
            <person name="Sadzewicz L."/>
            <person name="Sengamalay N."/>
            <person name="Shetty A.C."/>
            <person name="Su Q."/>
            <person name="Tallon L."/>
            <person name="Fraser C.M."/>
            <person name="Frutos R."/>
            <person name="Molina D.M."/>
            <person name="Krause P.J."/>
            <person name="Ben Mamoun C."/>
        </authorList>
    </citation>
    <scope>NUCLEOTIDE SEQUENCE [LARGE SCALE GENOMIC DNA]</scope>
    <source>
        <strain evidence="7 8">RI</strain>
    </source>
</reference>